<dbReference type="PROSITE" id="PS51718">
    <property type="entry name" value="G_DYNAMIN_2"/>
    <property type="match status" value="1"/>
</dbReference>
<name>A0AAD2H4C0_9AGAR</name>
<dbReference type="Pfam" id="PF01031">
    <property type="entry name" value="Dynamin_M"/>
    <property type="match status" value="1"/>
</dbReference>
<keyword evidence="5" id="KW-0812">Transmembrane</keyword>
<dbReference type="Pfam" id="PF24550">
    <property type="entry name" value="LIS_MGM1"/>
    <property type="match status" value="1"/>
</dbReference>
<comment type="subcellular location">
    <subcellularLocation>
        <location evidence="1">Mitochondrion inner membrane</location>
    </subcellularLocation>
    <subcellularLocation>
        <location evidence="2">Mitochondrion intermembrane space</location>
    </subcellularLocation>
</comment>
<keyword evidence="6" id="KW-0479">Metal-binding</keyword>
<comment type="similarity">
    <text evidence="19">Belongs to the TRAFAC class dynamin-like GTPase superfamily. Dynamin/Fzo/YdjA family.</text>
</comment>
<evidence type="ECO:0000259" key="24">
    <source>
        <dbReference type="PROSITE" id="PS51782"/>
    </source>
</evidence>
<comment type="caution">
    <text evidence="25">The sequence shown here is derived from an EMBL/GenBank/DDBJ whole genome shotgun (WGS) entry which is preliminary data.</text>
</comment>
<dbReference type="InterPro" id="IPR022812">
    <property type="entry name" value="Dynamin"/>
</dbReference>
<dbReference type="PANTHER" id="PTHR34997:SF1">
    <property type="entry name" value="PEPTIDOGLYCAN-BINDING LYSIN DOMAIN"/>
    <property type="match status" value="1"/>
</dbReference>
<dbReference type="Pfam" id="PF01476">
    <property type="entry name" value="LysM"/>
    <property type="match status" value="6"/>
</dbReference>
<dbReference type="GO" id="GO:0005743">
    <property type="term" value="C:mitochondrial inner membrane"/>
    <property type="evidence" value="ECO:0007669"/>
    <property type="project" value="UniProtKB-SubCell"/>
</dbReference>
<evidence type="ECO:0000256" key="3">
    <source>
        <dbReference type="ARBA" id="ARBA00011980"/>
    </source>
</evidence>
<feature type="region of interest" description="Disordered" evidence="20">
    <location>
        <begin position="1220"/>
        <end position="1273"/>
    </location>
</feature>
<feature type="domain" description="LysM" evidence="24">
    <location>
        <begin position="630"/>
        <end position="676"/>
    </location>
</feature>
<evidence type="ECO:0000256" key="5">
    <source>
        <dbReference type="ARBA" id="ARBA00022692"/>
    </source>
</evidence>
<feature type="compositionally biased region" description="Polar residues" evidence="20">
    <location>
        <begin position="1263"/>
        <end position="1272"/>
    </location>
</feature>
<dbReference type="EC" id="3.6.5.5" evidence="3"/>
<evidence type="ECO:0000256" key="11">
    <source>
        <dbReference type="ARBA" id="ARBA00022946"/>
    </source>
</evidence>
<evidence type="ECO:0000256" key="10">
    <source>
        <dbReference type="ARBA" id="ARBA00022842"/>
    </source>
</evidence>
<evidence type="ECO:0000256" key="2">
    <source>
        <dbReference type="ARBA" id="ARBA00004569"/>
    </source>
</evidence>
<keyword evidence="13" id="KW-0843">Virulence</keyword>
<feature type="domain" description="Dynamin-type G" evidence="23">
    <location>
        <begin position="1299"/>
        <end position="1567"/>
    </location>
</feature>
<evidence type="ECO:0000256" key="9">
    <source>
        <dbReference type="ARBA" id="ARBA00022801"/>
    </source>
</evidence>
<keyword evidence="10" id="KW-0460">Magnesium</keyword>
<comment type="catalytic activity">
    <reaction evidence="18">
        <text>GTP + H2O = GDP + phosphate + H(+)</text>
        <dbReference type="Rhea" id="RHEA:19669"/>
        <dbReference type="ChEBI" id="CHEBI:15377"/>
        <dbReference type="ChEBI" id="CHEBI:15378"/>
        <dbReference type="ChEBI" id="CHEBI:37565"/>
        <dbReference type="ChEBI" id="CHEBI:43474"/>
        <dbReference type="ChEBI" id="CHEBI:58189"/>
        <dbReference type="EC" id="3.6.5.5"/>
    </reaction>
</comment>
<dbReference type="InterPro" id="IPR030381">
    <property type="entry name" value="G_DYNAMIN_dom"/>
</dbReference>
<evidence type="ECO:0000259" key="22">
    <source>
        <dbReference type="PROSITE" id="PS51388"/>
    </source>
</evidence>
<dbReference type="InterPro" id="IPR018392">
    <property type="entry name" value="LysM"/>
</dbReference>
<dbReference type="GO" id="GO:0005758">
    <property type="term" value="C:mitochondrial intermembrane space"/>
    <property type="evidence" value="ECO:0007669"/>
    <property type="project" value="UniProtKB-SubCell"/>
</dbReference>
<dbReference type="InterPro" id="IPR027417">
    <property type="entry name" value="P-loop_NTPase"/>
</dbReference>
<keyword evidence="9" id="KW-0378">Hydrolase</keyword>
<dbReference type="PRINTS" id="PR00195">
    <property type="entry name" value="DYNAMIN"/>
</dbReference>
<dbReference type="PANTHER" id="PTHR34997">
    <property type="entry name" value="AM15"/>
    <property type="match status" value="1"/>
</dbReference>
<gene>
    <name evidence="25" type="ORF">MYCIT1_LOCUS12046</name>
</gene>
<keyword evidence="16" id="KW-0472">Membrane</keyword>
<evidence type="ECO:0000256" key="8">
    <source>
        <dbReference type="ARBA" id="ARBA00022792"/>
    </source>
</evidence>
<keyword evidence="15 19" id="KW-0342">GTP-binding</keyword>
<feature type="chain" id="PRO_5041930803" description="dynamin GTPase" evidence="21">
    <location>
        <begin position="22"/>
        <end position="1975"/>
    </location>
</feature>
<dbReference type="InterPro" id="IPR000375">
    <property type="entry name" value="Dynamin_stalk"/>
</dbReference>
<evidence type="ECO:0000256" key="17">
    <source>
        <dbReference type="ARBA" id="ARBA00023157"/>
    </source>
</evidence>
<feature type="region of interest" description="Disordered" evidence="20">
    <location>
        <begin position="1807"/>
        <end position="1826"/>
    </location>
</feature>
<evidence type="ECO:0000256" key="16">
    <source>
        <dbReference type="ARBA" id="ARBA00023136"/>
    </source>
</evidence>
<dbReference type="GO" id="GO:0061024">
    <property type="term" value="P:membrane organization"/>
    <property type="evidence" value="ECO:0007669"/>
    <property type="project" value="UniProtKB-ARBA"/>
</dbReference>
<proteinExistence type="inferred from homology"/>
<dbReference type="Gene3D" id="3.10.350.10">
    <property type="entry name" value="LysM domain"/>
    <property type="match status" value="9"/>
</dbReference>
<keyword evidence="26" id="KW-1185">Reference proteome</keyword>
<keyword evidence="11" id="KW-0809">Transit peptide</keyword>
<dbReference type="CDD" id="cd08771">
    <property type="entry name" value="DLP_1"/>
    <property type="match status" value="1"/>
</dbReference>
<dbReference type="SUPFAM" id="SSF52540">
    <property type="entry name" value="P-loop containing nucleoside triphosphate hydrolases"/>
    <property type="match status" value="1"/>
</dbReference>
<feature type="domain" description="LysM" evidence="24">
    <location>
        <begin position="446"/>
        <end position="492"/>
    </location>
</feature>
<dbReference type="Pfam" id="PF00350">
    <property type="entry name" value="Dynamin_N"/>
    <property type="match status" value="1"/>
</dbReference>
<evidence type="ECO:0000313" key="25">
    <source>
        <dbReference type="EMBL" id="CAK5268762.1"/>
    </source>
</evidence>
<evidence type="ECO:0000256" key="13">
    <source>
        <dbReference type="ARBA" id="ARBA00023026"/>
    </source>
</evidence>
<evidence type="ECO:0000256" key="7">
    <source>
        <dbReference type="ARBA" id="ARBA00022741"/>
    </source>
</evidence>
<dbReference type="InterPro" id="IPR001401">
    <property type="entry name" value="Dynamin_GTPase"/>
</dbReference>
<dbReference type="GO" id="GO:0003924">
    <property type="term" value="F:GTPase activity"/>
    <property type="evidence" value="ECO:0007669"/>
    <property type="project" value="InterPro"/>
</dbReference>
<dbReference type="CDD" id="cd00118">
    <property type="entry name" value="LysM"/>
    <property type="match status" value="9"/>
</dbReference>
<feature type="domain" description="LysM" evidence="24">
    <location>
        <begin position="915"/>
        <end position="961"/>
    </location>
</feature>
<feature type="domain" description="LysM" evidence="24">
    <location>
        <begin position="557"/>
        <end position="601"/>
    </location>
</feature>
<keyword evidence="14" id="KW-0496">Mitochondrion</keyword>
<evidence type="ECO:0000313" key="26">
    <source>
        <dbReference type="Proteomes" id="UP001295794"/>
    </source>
</evidence>
<evidence type="ECO:0000256" key="1">
    <source>
        <dbReference type="ARBA" id="ARBA00004273"/>
    </source>
</evidence>
<dbReference type="EMBL" id="CAVNYO010000138">
    <property type="protein sequence ID" value="CAK5268762.1"/>
    <property type="molecule type" value="Genomic_DNA"/>
</dbReference>
<dbReference type="PROSITE" id="PS00410">
    <property type="entry name" value="G_DYNAMIN_1"/>
    <property type="match status" value="1"/>
</dbReference>
<feature type="compositionally biased region" description="Basic and acidic residues" evidence="20">
    <location>
        <begin position="1807"/>
        <end position="1816"/>
    </location>
</feature>
<dbReference type="SUPFAM" id="SSF54106">
    <property type="entry name" value="LysM domain"/>
    <property type="match status" value="5"/>
</dbReference>
<feature type="domain" description="LysM" evidence="24">
    <location>
        <begin position="706"/>
        <end position="752"/>
    </location>
</feature>
<evidence type="ECO:0000256" key="18">
    <source>
        <dbReference type="ARBA" id="ARBA00048040"/>
    </source>
</evidence>
<evidence type="ECO:0000256" key="4">
    <source>
        <dbReference type="ARBA" id="ARBA00022669"/>
    </source>
</evidence>
<dbReference type="InterPro" id="IPR045063">
    <property type="entry name" value="Dynamin_N"/>
</dbReference>
<keyword evidence="12" id="KW-1133">Transmembrane helix</keyword>
<evidence type="ECO:0000256" key="12">
    <source>
        <dbReference type="ARBA" id="ARBA00022989"/>
    </source>
</evidence>
<evidence type="ECO:0000256" key="21">
    <source>
        <dbReference type="SAM" id="SignalP"/>
    </source>
</evidence>
<keyword evidence="8" id="KW-0999">Mitochondrion inner membrane</keyword>
<feature type="domain" description="LysM" evidence="24">
    <location>
        <begin position="774"/>
        <end position="820"/>
    </location>
</feature>
<dbReference type="Gene3D" id="3.40.50.300">
    <property type="entry name" value="P-loop containing nucleotide triphosphate hydrolases"/>
    <property type="match status" value="1"/>
</dbReference>
<dbReference type="GO" id="GO:0046872">
    <property type="term" value="F:metal ion binding"/>
    <property type="evidence" value="ECO:0007669"/>
    <property type="project" value="UniProtKB-KW"/>
</dbReference>
<evidence type="ECO:0000259" key="23">
    <source>
        <dbReference type="PROSITE" id="PS51718"/>
    </source>
</evidence>
<evidence type="ECO:0000256" key="6">
    <source>
        <dbReference type="ARBA" id="ARBA00022723"/>
    </source>
</evidence>
<dbReference type="SMART" id="SM00053">
    <property type="entry name" value="DYNc"/>
    <property type="match status" value="1"/>
</dbReference>
<feature type="domain" description="LysM" evidence="24">
    <location>
        <begin position="845"/>
        <end position="891"/>
    </location>
</feature>
<dbReference type="InterPro" id="IPR019762">
    <property type="entry name" value="Dynamin_GTPase_CS"/>
</dbReference>
<evidence type="ECO:0000256" key="14">
    <source>
        <dbReference type="ARBA" id="ARBA00023128"/>
    </source>
</evidence>
<evidence type="ECO:0000256" key="20">
    <source>
        <dbReference type="SAM" id="MobiDB-lite"/>
    </source>
</evidence>
<keyword evidence="17" id="KW-1015">Disulfide bond</keyword>
<feature type="domain" description="LysM" evidence="24">
    <location>
        <begin position="349"/>
        <end position="403"/>
    </location>
</feature>
<dbReference type="GO" id="GO:0008061">
    <property type="term" value="F:chitin binding"/>
    <property type="evidence" value="ECO:0007669"/>
    <property type="project" value="UniProtKB-KW"/>
</dbReference>
<organism evidence="25 26">
    <name type="scientific">Mycena citricolor</name>
    <dbReference type="NCBI Taxonomy" id="2018698"/>
    <lineage>
        <taxon>Eukaryota</taxon>
        <taxon>Fungi</taxon>
        <taxon>Dikarya</taxon>
        <taxon>Basidiomycota</taxon>
        <taxon>Agaricomycotina</taxon>
        <taxon>Agaricomycetes</taxon>
        <taxon>Agaricomycetidae</taxon>
        <taxon>Agaricales</taxon>
        <taxon>Marasmiineae</taxon>
        <taxon>Mycenaceae</taxon>
        <taxon>Mycena</taxon>
    </lineage>
</organism>
<feature type="compositionally biased region" description="Basic and acidic residues" evidence="20">
    <location>
        <begin position="1224"/>
        <end position="1242"/>
    </location>
</feature>
<feature type="signal peptide" evidence="21">
    <location>
        <begin position="1"/>
        <end position="21"/>
    </location>
</feature>
<evidence type="ECO:0000256" key="15">
    <source>
        <dbReference type="ARBA" id="ARBA00023134"/>
    </source>
</evidence>
<keyword evidence="21" id="KW-0732">Signal</keyword>
<dbReference type="PROSITE" id="PS51388">
    <property type="entry name" value="GED"/>
    <property type="match status" value="1"/>
</dbReference>
<accession>A0AAD2H4C0</accession>
<evidence type="ECO:0000256" key="19">
    <source>
        <dbReference type="RuleBase" id="RU003932"/>
    </source>
</evidence>
<feature type="domain" description="LysM" evidence="24">
    <location>
        <begin position="970"/>
        <end position="1016"/>
    </location>
</feature>
<sequence length="1975" mass="212335">MHRRLSVLLFPLLFLVPRALSKQPFNKVIHYIDKAQDQAFHDALLKQLASSRKNTTVTPSTTPELAASNVDLSMGIVAAAATNGTFADGSTSTFQIYTQNSLPTSPAPSSACAAALTAFVQCNSTVPLMSNYPYLLINDLASVCTSQCTASLATYRANVVSACGNLAISGSNNVTYHPTLAVDTIAGPYTVQCLQDPTTHQFCEPLVAGFNTTGGLLSLPSNQLCTFCTLKTLNATLSNPITYSVPVAQLLSSAVAQCGSSFNSYNVSAPGTGSITTPPFGVTASTNVAADCAVSGKNVSVSTATTCSALAKSNSVTIYSILSANPFLSGSTDCAVPSGSQVCVVKPCTTYTVVANDTCDSIVAKSAQLTGTGITTTQLQSFNADLGTYCQLISAKVGQTICLTPNGGFPNVGVSTANPNNPSATPTAAASIPTPTAPGTTNQCGKYYQVGQGDICNTVVLANSISLPDFVTMNPEIDANCTNLWLSYYYCVAPFPPFSTASAVPPVTTNFSSASTFAYPIPTASYTPTFETFVLTAAGVPAPTNVANGTRTVGCGFYYDVQAGDTITTISNTTGLNSTELQAWNPELAKSSPQSGTALCVVYPKGNYTLAIAPTPSNVAANVTTSTCAQYYTIQNGDSCTSVESKFFIDDPTFKSLNPGINSQCTNIVLGLAYCVFSIYAPQAATGPTGPPSNVAPGTITQGCTNYYTVASGNSCATIESQFNLTLATFITLNPEINQQCTNLALGEAYCVASSNSTVPPNVAPGTITQGCTQYYTIASGDGCASVESTFHLTFAQFQAMNPELNAQCTNLALGEAYCVASSNSTSSGPPSNVAPGTVTAGCTQFYTIASGDGCASVESKFNLTFAKFQAMNPELNAQCTNLALGEAYCVASSNGTSTGPPSNLATGSLGNCTSYHTVVSGDTCTAMDSTAKIALADFLRWNPEINTGCTNIQLNQAYCVGGGGSACAKVYTVKSGDSCSAIVASQGVTQARLNALNPQINSGCSNLGVGENFNNDKSFDRHLHATIRIITCVIRGLQILTTTYAQLSHSEDRRRSEQPVAMHPAMRRKIPPVLPTSKAVTYGLHPARRLLESSRPTHRQFTTFLASGTLRQRYARPSPVPFRNVHVRAISYSSIPRFVARAFRVPIAGVTVGAGGLGYANYKFEEFRKTSAAWVIQAQDAATDILDSASDGLKTVGGFVSKIETPDFVKDLFAARKERRKQRKEEKENEDSKGSKERPPTDEAAVAALVAATMSSPEEPRNNSTDSTFDGRQNGLMGLTKKLIEIRTMLLSIDQSDSLKLPSIVVIGSQSSGKSSVLESIVGQEFLPKGNNMVTRRPIELTLVHVSSQDGSTPKEYGEFPGLGLGKISDFTVIQKTLTDLNLAVPASEAVSEEPIDLRIYSPNVPDLTLIDLPGYVQLASLDQPETLREKISALCEKYIKEPNIILAVCAADVDLANSPALRASRKVDPLGLRTLGVITKMDLVPPEQGASILAGNRYPLHLGYVGVVLKAGKKKANTTAVAVQNEYFRVNSDVFGSSNSLMVGTDTLRRRLMEVLESSMASSLHGITNAVQLELEEATYQFKVQYNDQRITAESYVAETMDALKLRFKEYTQQFRRPMIREKLKSMLDDKVMDVLEQLYWQDKRAGELGTLGSDPRLAPEAIEPYWRHKLEAASSLLTKSGIGRDSTLLVADGLRALIDSIASGEPFTHHPRAADRLIQFSHAILRDRIGVASDQVENCIKPYKYEVEVEPREWDIGREHAIDLFEKEVNMCESKLREIRKRVGGSRRLGSVVSYVKGLEERERDRRNKRADGQEPDEEPESYRYPPAQIVDARHAILYTDRVSILRLRLAALRSKRCKAGPQSDVFCPEAFLNVVADKLAYTSAMFIGIELLDQFFYQFPREIDTRLLYDLDRKEIVDFARENPTVRKHLDLQERKDKLEEVMKQLNGLSTLRTDAQPAPRRQRGLFGGMF</sequence>
<dbReference type="PROSITE" id="PS51782">
    <property type="entry name" value="LYSM"/>
    <property type="match status" value="9"/>
</dbReference>
<dbReference type="InterPro" id="IPR052210">
    <property type="entry name" value="LysM1-like"/>
</dbReference>
<reference evidence="25" key="1">
    <citation type="submission" date="2023-11" db="EMBL/GenBank/DDBJ databases">
        <authorList>
            <person name="De Vega J J."/>
            <person name="De Vega J J."/>
        </authorList>
    </citation>
    <scope>NUCLEOTIDE SEQUENCE</scope>
</reference>
<dbReference type="InterPro" id="IPR056495">
    <property type="entry name" value="LIS_MGM1"/>
</dbReference>
<dbReference type="GO" id="GO:0005525">
    <property type="term" value="F:GTP binding"/>
    <property type="evidence" value="ECO:0007669"/>
    <property type="project" value="UniProtKB-KW"/>
</dbReference>
<protein>
    <recommendedName>
        <fullName evidence="3">dynamin GTPase</fullName>
        <ecNumber evidence="3">3.6.5.5</ecNumber>
    </recommendedName>
</protein>
<keyword evidence="4" id="KW-0147">Chitin-binding</keyword>
<dbReference type="SMART" id="SM00257">
    <property type="entry name" value="LysM"/>
    <property type="match status" value="9"/>
</dbReference>
<dbReference type="InterPro" id="IPR020850">
    <property type="entry name" value="GED_dom"/>
</dbReference>
<dbReference type="InterPro" id="IPR036779">
    <property type="entry name" value="LysM_dom_sf"/>
</dbReference>
<dbReference type="Proteomes" id="UP001295794">
    <property type="component" value="Unassembled WGS sequence"/>
</dbReference>
<keyword evidence="7 19" id="KW-0547">Nucleotide-binding</keyword>
<dbReference type="FunFam" id="3.40.50.300:FF:000741">
    <property type="entry name" value="Putative mitochondrial dynamin GTPase"/>
    <property type="match status" value="1"/>
</dbReference>
<feature type="domain" description="GED" evidence="22">
    <location>
        <begin position="1865"/>
        <end position="1958"/>
    </location>
</feature>